<accession>A0ABP7SDJ8</accession>
<protein>
    <recommendedName>
        <fullName evidence="4">Bacterial surface antigen (D15) domain-containing protein</fullName>
    </recommendedName>
</protein>
<comment type="caution">
    <text evidence="5">The sequence shown here is derived from an EMBL/GenBank/DDBJ whole genome shotgun (WGS) entry which is preliminary data.</text>
</comment>
<dbReference type="Gene3D" id="2.40.160.50">
    <property type="entry name" value="membrane protein fhac: a member of the omp85/tpsb transporter family"/>
    <property type="match status" value="1"/>
</dbReference>
<feature type="signal peptide" evidence="3">
    <location>
        <begin position="1"/>
        <end position="34"/>
    </location>
</feature>
<evidence type="ECO:0000256" key="3">
    <source>
        <dbReference type="SAM" id="SignalP"/>
    </source>
</evidence>
<evidence type="ECO:0000259" key="4">
    <source>
        <dbReference type="Pfam" id="PF01103"/>
    </source>
</evidence>
<dbReference type="InterPro" id="IPR000184">
    <property type="entry name" value="Bac_surfAg_D15"/>
</dbReference>
<evidence type="ECO:0000256" key="2">
    <source>
        <dbReference type="ARBA" id="ARBA00023136"/>
    </source>
</evidence>
<feature type="chain" id="PRO_5045589272" description="Bacterial surface antigen (D15) domain-containing protein" evidence="3">
    <location>
        <begin position="35"/>
        <end position="429"/>
    </location>
</feature>
<gene>
    <name evidence="5" type="ORF">GCM10022408_22890</name>
</gene>
<evidence type="ECO:0000313" key="5">
    <source>
        <dbReference type="EMBL" id="GAA4010088.1"/>
    </source>
</evidence>
<keyword evidence="3" id="KW-0732">Signal</keyword>
<keyword evidence="6" id="KW-1185">Reference proteome</keyword>
<dbReference type="Proteomes" id="UP001500567">
    <property type="component" value="Unassembled WGS sequence"/>
</dbReference>
<dbReference type="Pfam" id="PF01103">
    <property type="entry name" value="Omp85"/>
    <property type="match status" value="1"/>
</dbReference>
<proteinExistence type="predicted"/>
<feature type="domain" description="Bacterial surface antigen (D15)" evidence="4">
    <location>
        <begin position="204"/>
        <end position="429"/>
    </location>
</feature>
<reference evidence="6" key="1">
    <citation type="journal article" date="2019" name="Int. J. Syst. Evol. Microbiol.">
        <title>The Global Catalogue of Microorganisms (GCM) 10K type strain sequencing project: providing services to taxonomists for standard genome sequencing and annotation.</title>
        <authorList>
            <consortium name="The Broad Institute Genomics Platform"/>
            <consortium name="The Broad Institute Genome Sequencing Center for Infectious Disease"/>
            <person name="Wu L."/>
            <person name="Ma J."/>
        </authorList>
    </citation>
    <scope>NUCLEOTIDE SEQUENCE [LARGE SCALE GENOMIC DNA]</scope>
    <source>
        <strain evidence="6">JCM 17224</strain>
    </source>
</reference>
<name>A0ABP7SDJ8_9BACT</name>
<evidence type="ECO:0000256" key="1">
    <source>
        <dbReference type="ARBA" id="ARBA00004370"/>
    </source>
</evidence>
<keyword evidence="2" id="KW-0472">Membrane</keyword>
<evidence type="ECO:0000313" key="6">
    <source>
        <dbReference type="Proteomes" id="UP001500567"/>
    </source>
</evidence>
<dbReference type="EMBL" id="BAABDJ010000022">
    <property type="protein sequence ID" value="GAA4010088.1"/>
    <property type="molecule type" value="Genomic_DNA"/>
</dbReference>
<sequence length="429" mass="46937">MISALACSFLSNSLFMRFLSPVLALSLLASVARAQTTPAISAPADSVAPAAAVAPPPAAPKTGKFANLFSASDKPSFVPVPVLFSQQETGLAGGLSILPVWRFGTDTTTRKSNARFVGWVSQKKQTSLQVTHNIFTPGEKLYLLGEISYYDVNFFYYGKGNDTRKADESGVDYKLFIFNQRVMSRIAPNWFAGPQYRFTGLRSVKYDQPGEDGGANKFQTDIKEGRISALEATGGNTSGFGPAVLYDGRDNVLSTYRGQYLHLHGLFAGKYAGSDYTFSRFQVDARHFQPLFGNTNTILALQYLGQFHAGGAVPFRELSALGADLGGSIYNYATLMRGIYEARFRDRQMMTAQAEIRRKLFWRFDGAVFGAVGEVANQFDDFSFGGVKFAAGVGGRFRFNRRDRLNLRFDYGVGSGGNSGVYFAVGEAF</sequence>
<organism evidence="5 6">
    <name type="scientific">Hymenobacter fastidiosus</name>
    <dbReference type="NCBI Taxonomy" id="486264"/>
    <lineage>
        <taxon>Bacteria</taxon>
        <taxon>Pseudomonadati</taxon>
        <taxon>Bacteroidota</taxon>
        <taxon>Cytophagia</taxon>
        <taxon>Cytophagales</taxon>
        <taxon>Hymenobacteraceae</taxon>
        <taxon>Hymenobacter</taxon>
    </lineage>
</organism>
<comment type="subcellular location">
    <subcellularLocation>
        <location evidence="1">Membrane</location>
    </subcellularLocation>
</comment>